<name>A0A2V4V2F3_9GAMM</name>
<accession>A0A2V4V2F3</accession>
<gene>
    <name evidence="2" type="ORF">DFP82_102214</name>
</gene>
<dbReference type="AlphaFoldDB" id="A0A2V4V2F3"/>
<dbReference type="PROSITE" id="PS51257">
    <property type="entry name" value="PROKAR_LIPOPROTEIN"/>
    <property type="match status" value="1"/>
</dbReference>
<keyword evidence="3" id="KW-1185">Reference proteome</keyword>
<evidence type="ECO:0000313" key="2">
    <source>
        <dbReference type="EMBL" id="PYE40252.1"/>
    </source>
</evidence>
<dbReference type="Proteomes" id="UP000247746">
    <property type="component" value="Unassembled WGS sequence"/>
</dbReference>
<feature type="chain" id="PRO_5015892194" description="Lipoprotein" evidence="1">
    <location>
        <begin position="20"/>
        <end position="233"/>
    </location>
</feature>
<dbReference type="OrthoDB" id="6657251at2"/>
<dbReference type="RefSeq" id="WP_110922427.1">
    <property type="nucleotide sequence ID" value="NZ_QJSU01000002.1"/>
</dbReference>
<dbReference type="EMBL" id="QJSU01000002">
    <property type="protein sequence ID" value="PYE40252.1"/>
    <property type="molecule type" value="Genomic_DNA"/>
</dbReference>
<comment type="caution">
    <text evidence="2">The sequence shown here is derived from an EMBL/GenBank/DDBJ whole genome shotgun (WGS) entry which is preliminary data.</text>
</comment>
<evidence type="ECO:0000256" key="1">
    <source>
        <dbReference type="SAM" id="SignalP"/>
    </source>
</evidence>
<sequence>MKLLRFFIITLLFSPSLLACDNKSAEIKGIEQNKSTNNTVSNTDNVSTNQQYPAIDGDIDEIENNFFVDWEPRVTSTPAKQSQTRFSLPQLNTEKLKTSFYDDMQVEKIEGENINEDLNSFYGLVQYSDNTFIHYSFEKEKDQYFGKLFYVAVPQKPTEAFSNFQKNIIYKMIDVSGADNPPQFFQELLDSPKIIKYTECVVQQKQSKYVMVEMIFCEDDDRTDISLYNPELK</sequence>
<protein>
    <recommendedName>
        <fullName evidence="4">Lipoprotein</fullName>
    </recommendedName>
</protein>
<evidence type="ECO:0008006" key="4">
    <source>
        <dbReference type="Google" id="ProtNLM"/>
    </source>
</evidence>
<reference evidence="2 3" key="1">
    <citation type="submission" date="2018-06" db="EMBL/GenBank/DDBJ databases">
        <title>Genomic Encyclopedia of Type Strains, Phase III (KMG-III): the genomes of soil and plant-associated and newly described type strains.</title>
        <authorList>
            <person name="Whitman W."/>
        </authorList>
    </citation>
    <scope>NUCLEOTIDE SEQUENCE [LARGE SCALE GENOMIC DNA]</scope>
    <source>
        <strain evidence="2 3">CECT 5889</strain>
    </source>
</reference>
<organism evidence="2 3">
    <name type="scientific">Psychrobacter fozii</name>
    <dbReference type="NCBI Taxonomy" id="198480"/>
    <lineage>
        <taxon>Bacteria</taxon>
        <taxon>Pseudomonadati</taxon>
        <taxon>Pseudomonadota</taxon>
        <taxon>Gammaproteobacteria</taxon>
        <taxon>Moraxellales</taxon>
        <taxon>Moraxellaceae</taxon>
        <taxon>Psychrobacter</taxon>
    </lineage>
</organism>
<keyword evidence="1" id="KW-0732">Signal</keyword>
<proteinExistence type="predicted"/>
<evidence type="ECO:0000313" key="3">
    <source>
        <dbReference type="Proteomes" id="UP000247746"/>
    </source>
</evidence>
<feature type="signal peptide" evidence="1">
    <location>
        <begin position="1"/>
        <end position="19"/>
    </location>
</feature>